<organism evidence="4 5">
    <name type="scientific">Mizuhopecten yessoensis</name>
    <name type="common">Japanese scallop</name>
    <name type="synonym">Patinopecten yessoensis</name>
    <dbReference type="NCBI Taxonomy" id="6573"/>
    <lineage>
        <taxon>Eukaryota</taxon>
        <taxon>Metazoa</taxon>
        <taxon>Spiralia</taxon>
        <taxon>Lophotrochozoa</taxon>
        <taxon>Mollusca</taxon>
        <taxon>Bivalvia</taxon>
        <taxon>Autobranchia</taxon>
        <taxon>Pteriomorphia</taxon>
        <taxon>Pectinida</taxon>
        <taxon>Pectinoidea</taxon>
        <taxon>Pectinidae</taxon>
        <taxon>Mizuhopecten</taxon>
    </lineage>
</organism>
<dbReference type="PANTHER" id="PTHR22799:SF6">
    <property type="entry name" value="C-TYPE LECTIN DOMAIN FAMILY 4 MEMBER M-LIKE"/>
    <property type="match status" value="1"/>
</dbReference>
<dbReference type="Proteomes" id="UP000242188">
    <property type="component" value="Unassembled WGS sequence"/>
</dbReference>
<dbReference type="PROSITE" id="PS50041">
    <property type="entry name" value="C_TYPE_LECTIN_2"/>
    <property type="match status" value="1"/>
</dbReference>
<comment type="caution">
    <text evidence="4">The sequence shown here is derived from an EMBL/GenBank/DDBJ whole genome shotgun (WGS) entry which is preliminary data.</text>
</comment>
<dbReference type="Gene3D" id="3.10.100.10">
    <property type="entry name" value="Mannose-Binding Protein A, subunit A"/>
    <property type="match status" value="1"/>
</dbReference>
<dbReference type="PANTHER" id="PTHR22799">
    <property type="entry name" value="TETRANECTIN-RELATED"/>
    <property type="match status" value="1"/>
</dbReference>
<dbReference type="SMART" id="SM00034">
    <property type="entry name" value="CLECT"/>
    <property type="match status" value="1"/>
</dbReference>
<evidence type="ECO:0000313" key="4">
    <source>
        <dbReference type="EMBL" id="OWF41112.1"/>
    </source>
</evidence>
<feature type="domain" description="C-type lectin" evidence="3">
    <location>
        <begin position="26"/>
        <end position="140"/>
    </location>
</feature>
<protein>
    <submittedName>
        <fullName evidence="4">Lactose-binding lectin l-2</fullName>
    </submittedName>
</protein>
<accession>A0A210PXC0</accession>
<reference evidence="4 5" key="1">
    <citation type="journal article" date="2017" name="Nat. Ecol. Evol.">
        <title>Scallop genome provides insights into evolution of bilaterian karyotype and development.</title>
        <authorList>
            <person name="Wang S."/>
            <person name="Zhang J."/>
            <person name="Jiao W."/>
            <person name="Li J."/>
            <person name="Xun X."/>
            <person name="Sun Y."/>
            <person name="Guo X."/>
            <person name="Huan P."/>
            <person name="Dong B."/>
            <person name="Zhang L."/>
            <person name="Hu X."/>
            <person name="Sun X."/>
            <person name="Wang J."/>
            <person name="Zhao C."/>
            <person name="Wang Y."/>
            <person name="Wang D."/>
            <person name="Huang X."/>
            <person name="Wang R."/>
            <person name="Lv J."/>
            <person name="Li Y."/>
            <person name="Zhang Z."/>
            <person name="Liu B."/>
            <person name="Lu W."/>
            <person name="Hui Y."/>
            <person name="Liang J."/>
            <person name="Zhou Z."/>
            <person name="Hou R."/>
            <person name="Li X."/>
            <person name="Liu Y."/>
            <person name="Li H."/>
            <person name="Ning X."/>
            <person name="Lin Y."/>
            <person name="Zhao L."/>
            <person name="Xing Q."/>
            <person name="Dou J."/>
            <person name="Li Y."/>
            <person name="Mao J."/>
            <person name="Guo H."/>
            <person name="Dou H."/>
            <person name="Li T."/>
            <person name="Mu C."/>
            <person name="Jiang W."/>
            <person name="Fu Q."/>
            <person name="Fu X."/>
            <person name="Miao Y."/>
            <person name="Liu J."/>
            <person name="Yu Q."/>
            <person name="Li R."/>
            <person name="Liao H."/>
            <person name="Li X."/>
            <person name="Kong Y."/>
            <person name="Jiang Z."/>
            <person name="Chourrout D."/>
            <person name="Li R."/>
            <person name="Bao Z."/>
        </authorList>
    </citation>
    <scope>NUCLEOTIDE SEQUENCE [LARGE SCALE GENOMIC DNA]</scope>
    <source>
        <strain evidence="4 5">PY_sf001</strain>
    </source>
</reference>
<evidence type="ECO:0000259" key="3">
    <source>
        <dbReference type="PROSITE" id="PS50041"/>
    </source>
</evidence>
<dbReference type="Pfam" id="PF00059">
    <property type="entry name" value="Lectin_C"/>
    <property type="match status" value="1"/>
</dbReference>
<keyword evidence="1 4" id="KW-0430">Lectin</keyword>
<gene>
    <name evidence="4" type="ORF">KP79_PYT02224</name>
</gene>
<dbReference type="InterPro" id="IPR016186">
    <property type="entry name" value="C-type_lectin-like/link_sf"/>
</dbReference>
<keyword evidence="2" id="KW-0732">Signal</keyword>
<evidence type="ECO:0000256" key="1">
    <source>
        <dbReference type="ARBA" id="ARBA00022734"/>
    </source>
</evidence>
<proteinExistence type="predicted"/>
<dbReference type="EMBL" id="NEDP02005423">
    <property type="protein sequence ID" value="OWF41112.1"/>
    <property type="molecule type" value="Genomic_DNA"/>
</dbReference>
<dbReference type="InterPro" id="IPR051663">
    <property type="entry name" value="CLec_Tetranectin-domain"/>
</dbReference>
<evidence type="ECO:0000313" key="5">
    <source>
        <dbReference type="Proteomes" id="UP000242188"/>
    </source>
</evidence>
<dbReference type="GO" id="GO:0030246">
    <property type="term" value="F:carbohydrate binding"/>
    <property type="evidence" value="ECO:0007669"/>
    <property type="project" value="UniProtKB-KW"/>
</dbReference>
<feature type="signal peptide" evidence="2">
    <location>
        <begin position="1"/>
        <end position="17"/>
    </location>
</feature>
<dbReference type="InterPro" id="IPR016187">
    <property type="entry name" value="CTDL_fold"/>
</dbReference>
<dbReference type="AlphaFoldDB" id="A0A210PXC0"/>
<evidence type="ECO:0000256" key="2">
    <source>
        <dbReference type="SAM" id="SignalP"/>
    </source>
</evidence>
<dbReference type="InterPro" id="IPR001304">
    <property type="entry name" value="C-type_lectin-like"/>
</dbReference>
<dbReference type="CDD" id="cd00037">
    <property type="entry name" value="CLECT"/>
    <property type="match status" value="1"/>
</dbReference>
<keyword evidence="5" id="KW-1185">Reference proteome</keyword>
<name>A0A210PXC0_MIZYE</name>
<dbReference type="SUPFAM" id="SSF56436">
    <property type="entry name" value="C-type lectin-like"/>
    <property type="match status" value="1"/>
</dbReference>
<sequence>MKATVVLVLFGLGLVSPACQPGWTQFKEDCLLISNHQRIWLDAESDCRHHGGWLMSDDNEPKHDFLATLLYPFKNFHMTHYFIGGSDTAFENQWRWLETGVNAGPFTKWGTGEPDGNNSKNCLGLKWEDDRSLVWSDESCGHAASHHHHAHGQMYYICEKPVNNSGSMAIGRR</sequence>
<dbReference type="OrthoDB" id="6118498at2759"/>
<feature type="chain" id="PRO_5012849291" evidence="2">
    <location>
        <begin position="18"/>
        <end position="173"/>
    </location>
</feature>